<evidence type="ECO:0000313" key="3">
    <source>
        <dbReference type="Proteomes" id="UP000554235"/>
    </source>
</evidence>
<reference evidence="2 3" key="1">
    <citation type="submission" date="2020-01" db="EMBL/GenBank/DDBJ databases">
        <title>Identification and distribution of gene clusters putatively required for synthesis of sphingolipid metabolism inhibitors in phylogenetically diverse species of the filamentous fungus Fusarium.</title>
        <authorList>
            <person name="Kim H.-S."/>
            <person name="Busman M."/>
            <person name="Brown D.W."/>
            <person name="Divon H."/>
            <person name="Uhlig S."/>
            <person name="Proctor R.H."/>
        </authorList>
    </citation>
    <scope>NUCLEOTIDE SEQUENCE [LARGE SCALE GENOMIC DNA]</scope>
    <source>
        <strain evidence="2 3">NRRL 20459</strain>
    </source>
</reference>
<dbReference type="Pfam" id="PF08553">
    <property type="entry name" value="VID27"/>
    <property type="match status" value="1"/>
</dbReference>
<dbReference type="Proteomes" id="UP000554235">
    <property type="component" value="Unassembled WGS sequence"/>
</dbReference>
<dbReference type="InterPro" id="IPR013863">
    <property type="entry name" value="VID27_C"/>
</dbReference>
<dbReference type="AlphaFoldDB" id="A0A8H4KRQ4"/>
<feature type="domain" description="Vacuolar import/degradation Vid27 C-terminal" evidence="1">
    <location>
        <begin position="99"/>
        <end position="139"/>
    </location>
</feature>
<proteinExistence type="predicted"/>
<name>A0A8H4KRQ4_9HYPO</name>
<evidence type="ECO:0000259" key="1">
    <source>
        <dbReference type="Pfam" id="PF08553"/>
    </source>
</evidence>
<dbReference type="EMBL" id="JAADYS010002773">
    <property type="protein sequence ID" value="KAF4454985.1"/>
    <property type="molecule type" value="Genomic_DNA"/>
</dbReference>
<sequence length="153" mass="17228">MRTGIDPSKLCCMNTWCTEPSLTTDSFTPEATLHSEDEDRDLITWAGLAPPNSTAWIGGGEGGEGRQRTAISSCGTRLTPPNSACRMDLEYGKFRQCTASPKKVMLHKEDRDLIMQNMVDPAKLFRMDIEYGKVVDEWVRVSSCCNLYSRKRR</sequence>
<evidence type="ECO:0000313" key="2">
    <source>
        <dbReference type="EMBL" id="KAF4454985.1"/>
    </source>
</evidence>
<accession>A0A8H4KRQ4</accession>
<protein>
    <submittedName>
        <fullName evidence="2">Vid27 family</fullName>
    </submittedName>
</protein>
<gene>
    <name evidence="2" type="ORF">FALBO_15732</name>
</gene>
<comment type="caution">
    <text evidence="2">The sequence shown here is derived from an EMBL/GenBank/DDBJ whole genome shotgun (WGS) entry which is preliminary data.</text>
</comment>
<dbReference type="OrthoDB" id="10251113at2759"/>
<organism evidence="2 3">
    <name type="scientific">Fusarium albosuccineum</name>
    <dbReference type="NCBI Taxonomy" id="1237068"/>
    <lineage>
        <taxon>Eukaryota</taxon>
        <taxon>Fungi</taxon>
        <taxon>Dikarya</taxon>
        <taxon>Ascomycota</taxon>
        <taxon>Pezizomycotina</taxon>
        <taxon>Sordariomycetes</taxon>
        <taxon>Hypocreomycetidae</taxon>
        <taxon>Hypocreales</taxon>
        <taxon>Nectriaceae</taxon>
        <taxon>Fusarium</taxon>
        <taxon>Fusarium decemcellulare species complex</taxon>
    </lineage>
</organism>
<keyword evidence="3" id="KW-1185">Reference proteome</keyword>